<gene>
    <name evidence="1" type="ORF">HMPREF3213_01910</name>
</gene>
<sequence length="45" mass="5191">MSIQDGIWIDADMPTFMRKRYDRKQAMTAFSVQPLGGWPIGKQAF</sequence>
<dbReference type="PATRIC" id="fig|1398.22.peg.1913"/>
<evidence type="ECO:0000313" key="2">
    <source>
        <dbReference type="Proteomes" id="UP000070376"/>
    </source>
</evidence>
<comment type="caution">
    <text evidence="1">The sequence shown here is derived from an EMBL/GenBank/DDBJ whole genome shotgun (WGS) entry which is preliminary data.</text>
</comment>
<reference evidence="2" key="1">
    <citation type="submission" date="2016-01" db="EMBL/GenBank/DDBJ databases">
        <authorList>
            <person name="Mitreva M."/>
            <person name="Pepin K.H."/>
            <person name="Mihindukulasuriya K.A."/>
            <person name="Fulton R."/>
            <person name="Fronick C."/>
            <person name="O'Laughlin M."/>
            <person name="Miner T."/>
            <person name="Herter B."/>
            <person name="Rosa B.A."/>
            <person name="Cordes M."/>
            <person name="Tomlinson C."/>
            <person name="Wollam A."/>
            <person name="Palsikar V.B."/>
            <person name="Mardis E.R."/>
            <person name="Wilson R.K."/>
        </authorList>
    </citation>
    <scope>NUCLEOTIDE SEQUENCE [LARGE SCALE GENOMIC DNA]</scope>
    <source>
        <strain evidence="2">GED7749B</strain>
    </source>
</reference>
<dbReference type="EMBL" id="LRPN01000069">
    <property type="protein sequence ID" value="KWZ81650.1"/>
    <property type="molecule type" value="Genomic_DNA"/>
</dbReference>
<dbReference type="Proteomes" id="UP000070376">
    <property type="component" value="Unassembled WGS sequence"/>
</dbReference>
<proteinExistence type="predicted"/>
<evidence type="ECO:0000313" key="1">
    <source>
        <dbReference type="EMBL" id="KWZ81650.1"/>
    </source>
</evidence>
<protein>
    <submittedName>
        <fullName evidence="1">Uncharacterized protein</fullName>
    </submittedName>
</protein>
<organism evidence="1 2">
    <name type="scientific">Heyndrickxia coagulans</name>
    <name type="common">Weizmannia coagulans</name>
    <dbReference type="NCBI Taxonomy" id="1398"/>
    <lineage>
        <taxon>Bacteria</taxon>
        <taxon>Bacillati</taxon>
        <taxon>Bacillota</taxon>
        <taxon>Bacilli</taxon>
        <taxon>Bacillales</taxon>
        <taxon>Bacillaceae</taxon>
        <taxon>Heyndrickxia</taxon>
    </lineage>
</organism>
<accession>A0A133KQJ7</accession>
<name>A0A133KQJ7_HEYCO</name>
<dbReference type="AlphaFoldDB" id="A0A133KQJ7"/>